<evidence type="ECO:0000256" key="5">
    <source>
        <dbReference type="PIRSR" id="PIRSR000097-1"/>
    </source>
</evidence>
<keyword evidence="2" id="KW-0521">NADP</keyword>
<evidence type="ECO:0000256" key="4">
    <source>
        <dbReference type="ARBA" id="ARBA00049445"/>
    </source>
</evidence>
<dbReference type="Pfam" id="PF00248">
    <property type="entry name" value="Aldo_ket_red"/>
    <property type="match status" value="1"/>
</dbReference>
<feature type="region of interest" description="Disordered" evidence="8">
    <location>
        <begin position="262"/>
        <end position="283"/>
    </location>
</feature>
<feature type="binding site" evidence="6">
    <location>
        <position position="108"/>
    </location>
    <ligand>
        <name>substrate</name>
    </ligand>
</feature>
<dbReference type="Gene3D" id="3.20.20.100">
    <property type="entry name" value="NADP-dependent oxidoreductase domain"/>
    <property type="match status" value="1"/>
</dbReference>
<evidence type="ECO:0000313" key="10">
    <source>
        <dbReference type="EMBL" id="MXU64387.1"/>
    </source>
</evidence>
<dbReference type="Proteomes" id="UP000436016">
    <property type="component" value="Unassembled WGS sequence"/>
</dbReference>
<dbReference type="SUPFAM" id="SSF51430">
    <property type="entry name" value="NAD(P)-linked oxidoreductase"/>
    <property type="match status" value="1"/>
</dbReference>
<dbReference type="EMBL" id="WUWG01000001">
    <property type="protein sequence ID" value="MXU64387.1"/>
    <property type="molecule type" value="Genomic_DNA"/>
</dbReference>
<dbReference type="PROSITE" id="PS00798">
    <property type="entry name" value="ALDOKETO_REDUCTASE_1"/>
    <property type="match status" value="1"/>
</dbReference>
<evidence type="ECO:0000256" key="8">
    <source>
        <dbReference type="SAM" id="MobiDB-lite"/>
    </source>
</evidence>
<accession>A0A6B0TJ31</accession>
<evidence type="ECO:0000313" key="11">
    <source>
        <dbReference type="Proteomes" id="UP000436016"/>
    </source>
</evidence>
<evidence type="ECO:0000259" key="9">
    <source>
        <dbReference type="Pfam" id="PF00248"/>
    </source>
</evidence>
<dbReference type="FunFam" id="3.20.20.100:FF:000002">
    <property type="entry name" value="2,5-diketo-D-gluconic acid reductase A"/>
    <property type="match status" value="1"/>
</dbReference>
<keyword evidence="11" id="KW-1185">Reference proteome</keyword>
<organism evidence="10 11">
    <name type="scientific">Oceanomicrobium pacificus</name>
    <dbReference type="NCBI Taxonomy" id="2692916"/>
    <lineage>
        <taxon>Bacteria</taxon>
        <taxon>Pseudomonadati</taxon>
        <taxon>Pseudomonadota</taxon>
        <taxon>Alphaproteobacteria</taxon>
        <taxon>Rhodobacterales</taxon>
        <taxon>Paracoccaceae</taxon>
        <taxon>Oceanomicrobium</taxon>
    </lineage>
</organism>
<gene>
    <name evidence="10" type="ORF">GSH16_02925</name>
</gene>
<keyword evidence="3" id="KW-0560">Oxidoreductase</keyword>
<dbReference type="PRINTS" id="PR00069">
    <property type="entry name" value="ALDKETRDTASE"/>
</dbReference>
<feature type="site" description="Lowers pKa of active site Tyr" evidence="7">
    <location>
        <position position="75"/>
    </location>
</feature>
<evidence type="ECO:0000256" key="6">
    <source>
        <dbReference type="PIRSR" id="PIRSR000097-2"/>
    </source>
</evidence>
<dbReference type="PROSITE" id="PS00062">
    <property type="entry name" value="ALDOKETO_REDUCTASE_2"/>
    <property type="match status" value="1"/>
</dbReference>
<dbReference type="InterPro" id="IPR020471">
    <property type="entry name" value="AKR"/>
</dbReference>
<feature type="domain" description="NADP-dependent oxidoreductase" evidence="9">
    <location>
        <begin position="17"/>
        <end position="260"/>
    </location>
</feature>
<evidence type="ECO:0000256" key="3">
    <source>
        <dbReference type="ARBA" id="ARBA00023002"/>
    </source>
</evidence>
<reference evidence="10 11" key="1">
    <citation type="submission" date="2019-12" db="EMBL/GenBank/DDBJ databases">
        <title>Strain KN286 was isolated from seawater, which was collected from Caroline Seamount in the tropical western Pacific.</title>
        <authorList>
            <person name="Wang Q."/>
        </authorList>
    </citation>
    <scope>NUCLEOTIDE SEQUENCE [LARGE SCALE GENOMIC DNA]</scope>
    <source>
        <strain evidence="10 11">KN286</strain>
    </source>
</reference>
<comment type="catalytic activity">
    <reaction evidence="4">
        <text>hydroxyacetone + NADP(+) = methylglyoxal + NADPH + H(+)</text>
        <dbReference type="Rhea" id="RHEA:27986"/>
        <dbReference type="ChEBI" id="CHEBI:15378"/>
        <dbReference type="ChEBI" id="CHEBI:17158"/>
        <dbReference type="ChEBI" id="CHEBI:27957"/>
        <dbReference type="ChEBI" id="CHEBI:57783"/>
        <dbReference type="ChEBI" id="CHEBI:58349"/>
    </reaction>
</comment>
<sequence length="283" mass="31845">MRIPTIRLNDGVDIPALGFGTWQLPDNRVPDVIGCALEEGYRHFDTAHAYLNEASLGAYLRDCGVPRDQLFVTSKLWNDRHGYDRALENFDATMERLGFETLDLYLIHWPVPMEDLYVDSWKAMIRLRDEGRIRSIGVSNFEPEHLTRLIGETGVAPSLNQIELHPNFQQRDVRDFHRDNGIAIESWSPLGQGHMMQDPILTDIAAKHGVTAAKVILRWHLQQGLVAIPRSKTPANIAANRDIFGFELDADDMDRIATLDKGAEGRIGPHPQELGPVALPTKS</sequence>
<dbReference type="GO" id="GO:0016616">
    <property type="term" value="F:oxidoreductase activity, acting on the CH-OH group of donors, NAD or NADP as acceptor"/>
    <property type="evidence" value="ECO:0007669"/>
    <property type="project" value="UniProtKB-ARBA"/>
</dbReference>
<dbReference type="InterPro" id="IPR036812">
    <property type="entry name" value="NAD(P)_OxRdtase_dom_sf"/>
</dbReference>
<evidence type="ECO:0000256" key="2">
    <source>
        <dbReference type="ARBA" id="ARBA00022857"/>
    </source>
</evidence>
<dbReference type="InterPro" id="IPR023210">
    <property type="entry name" value="NADP_OxRdtase_dom"/>
</dbReference>
<dbReference type="PANTHER" id="PTHR43827">
    <property type="entry name" value="2,5-DIKETO-D-GLUCONIC ACID REDUCTASE"/>
    <property type="match status" value="1"/>
</dbReference>
<dbReference type="RefSeq" id="WP_160851698.1">
    <property type="nucleotide sequence ID" value="NZ_WUWG01000001.1"/>
</dbReference>
<proteinExistence type="inferred from homology"/>
<dbReference type="InterPro" id="IPR018170">
    <property type="entry name" value="Aldo/ket_reductase_CS"/>
</dbReference>
<evidence type="ECO:0000256" key="7">
    <source>
        <dbReference type="PIRSR" id="PIRSR000097-3"/>
    </source>
</evidence>
<dbReference type="PANTHER" id="PTHR43827:SF3">
    <property type="entry name" value="NADP-DEPENDENT OXIDOREDUCTASE DOMAIN-CONTAINING PROTEIN"/>
    <property type="match status" value="1"/>
</dbReference>
<dbReference type="PIRSF" id="PIRSF000097">
    <property type="entry name" value="AKR"/>
    <property type="match status" value="1"/>
</dbReference>
<evidence type="ECO:0000256" key="1">
    <source>
        <dbReference type="ARBA" id="ARBA00007905"/>
    </source>
</evidence>
<dbReference type="AlphaFoldDB" id="A0A6B0TJ31"/>
<protein>
    <submittedName>
        <fullName evidence="10">Aldo/keto reductase</fullName>
    </submittedName>
</protein>
<feature type="active site" description="Proton donor" evidence="5">
    <location>
        <position position="50"/>
    </location>
</feature>
<comment type="caution">
    <text evidence="10">The sequence shown here is derived from an EMBL/GenBank/DDBJ whole genome shotgun (WGS) entry which is preliminary data.</text>
</comment>
<name>A0A6B0TJ31_9RHOB</name>
<comment type="similarity">
    <text evidence="1">Belongs to the aldo/keto reductase family.</text>
</comment>